<evidence type="ECO:0000313" key="1">
    <source>
        <dbReference type="EMBL" id="HIX78073.1"/>
    </source>
</evidence>
<protein>
    <submittedName>
        <fullName evidence="1">Uncharacterized protein</fullName>
    </submittedName>
</protein>
<dbReference type="AlphaFoldDB" id="A0A9D2BJ72"/>
<sequence>MLDKNNQVFMMRPDRREQIPVTSGQYLYLSVSKVWIPVMIRYSEQMQKWFFEGMPELNIFHRKVMIKD</sequence>
<comment type="caution">
    <text evidence="1">The sequence shown here is derived from an EMBL/GenBank/DDBJ whole genome shotgun (WGS) entry which is preliminary data.</text>
</comment>
<gene>
    <name evidence="1" type="ORF">H9734_10845</name>
</gene>
<dbReference type="Proteomes" id="UP000886890">
    <property type="component" value="Unassembled WGS sequence"/>
</dbReference>
<name>A0A9D2BJ72_9FIRM</name>
<accession>A0A9D2BJ72</accession>
<organism evidence="1 2">
    <name type="scientific">Candidatus Fusicatenibacter merdavium</name>
    <dbReference type="NCBI Taxonomy" id="2838600"/>
    <lineage>
        <taxon>Bacteria</taxon>
        <taxon>Bacillati</taxon>
        <taxon>Bacillota</taxon>
        <taxon>Clostridia</taxon>
        <taxon>Lachnospirales</taxon>
        <taxon>Lachnospiraceae</taxon>
        <taxon>Fusicatenibacter</taxon>
    </lineage>
</organism>
<evidence type="ECO:0000313" key="2">
    <source>
        <dbReference type="Proteomes" id="UP000886890"/>
    </source>
</evidence>
<reference evidence="1" key="1">
    <citation type="journal article" date="2021" name="PeerJ">
        <title>Extensive microbial diversity within the chicken gut microbiome revealed by metagenomics and culture.</title>
        <authorList>
            <person name="Gilroy R."/>
            <person name="Ravi A."/>
            <person name="Getino M."/>
            <person name="Pursley I."/>
            <person name="Horton D.L."/>
            <person name="Alikhan N.F."/>
            <person name="Baker D."/>
            <person name="Gharbi K."/>
            <person name="Hall N."/>
            <person name="Watson M."/>
            <person name="Adriaenssens E.M."/>
            <person name="Foster-Nyarko E."/>
            <person name="Jarju S."/>
            <person name="Secka A."/>
            <person name="Antonio M."/>
            <person name="Oren A."/>
            <person name="Chaudhuri R.R."/>
            <person name="La Ragione R."/>
            <person name="Hildebrand F."/>
            <person name="Pallen M.J."/>
        </authorList>
    </citation>
    <scope>NUCLEOTIDE SEQUENCE</scope>
    <source>
        <strain evidence="1">CHK183-1962</strain>
    </source>
</reference>
<reference evidence="1" key="2">
    <citation type="submission" date="2021-04" db="EMBL/GenBank/DDBJ databases">
        <authorList>
            <person name="Gilroy R."/>
        </authorList>
    </citation>
    <scope>NUCLEOTIDE SEQUENCE</scope>
    <source>
        <strain evidence="1">CHK183-1962</strain>
    </source>
</reference>
<dbReference type="EMBL" id="DXEK01000179">
    <property type="protein sequence ID" value="HIX78073.1"/>
    <property type="molecule type" value="Genomic_DNA"/>
</dbReference>
<proteinExistence type="predicted"/>